<dbReference type="RefSeq" id="XP_041560553.1">
    <property type="nucleotide sequence ID" value="XM_041694754.1"/>
</dbReference>
<name>A0A7R7XVU5_9EURO</name>
<evidence type="ECO:0000313" key="3">
    <source>
        <dbReference type="Proteomes" id="UP000654913"/>
    </source>
</evidence>
<dbReference type="EMBL" id="AP024448">
    <property type="protein sequence ID" value="BCS28367.1"/>
    <property type="molecule type" value="Genomic_DNA"/>
</dbReference>
<dbReference type="AlphaFoldDB" id="A0A7R7XVU5"/>
<protein>
    <submittedName>
        <fullName evidence="2">Uncharacterized protein</fullName>
    </submittedName>
</protein>
<dbReference type="KEGG" id="apuu:APUU_61415A"/>
<feature type="signal peptide" evidence="1">
    <location>
        <begin position="1"/>
        <end position="21"/>
    </location>
</feature>
<accession>A0A7R7XVU5</accession>
<evidence type="ECO:0000313" key="2">
    <source>
        <dbReference type="EMBL" id="BCS28367.1"/>
    </source>
</evidence>
<sequence>MFTRSWSSTMLWIVFLLGAMASPTPDLYMPLSITIWDEAGCTGNKMTTTFDPFIAPYGQDTHTTLVGASMKLSRPLSNQEQLDISTTDSVANWEDEPSYRQTSCYIFRTSFFASDTVTECVDTVWFVCLRLWRNTGLE</sequence>
<keyword evidence="3" id="KW-1185">Reference proteome</keyword>
<organism evidence="2 3">
    <name type="scientific">Aspergillus puulaauensis</name>
    <dbReference type="NCBI Taxonomy" id="1220207"/>
    <lineage>
        <taxon>Eukaryota</taxon>
        <taxon>Fungi</taxon>
        <taxon>Dikarya</taxon>
        <taxon>Ascomycota</taxon>
        <taxon>Pezizomycotina</taxon>
        <taxon>Eurotiomycetes</taxon>
        <taxon>Eurotiomycetidae</taxon>
        <taxon>Eurotiales</taxon>
        <taxon>Aspergillaceae</taxon>
        <taxon>Aspergillus</taxon>
    </lineage>
</organism>
<reference evidence="2" key="2">
    <citation type="submission" date="2021-02" db="EMBL/GenBank/DDBJ databases">
        <title>Aspergillus puulaauensis MK2 genome sequence.</title>
        <authorList>
            <person name="Futagami T."/>
            <person name="Mori K."/>
            <person name="Kadooka C."/>
            <person name="Tanaka T."/>
        </authorList>
    </citation>
    <scope>NUCLEOTIDE SEQUENCE</scope>
    <source>
        <strain evidence="2">MK2</strain>
    </source>
</reference>
<evidence type="ECO:0000256" key="1">
    <source>
        <dbReference type="SAM" id="SignalP"/>
    </source>
</evidence>
<dbReference type="GeneID" id="64978364"/>
<dbReference type="Proteomes" id="UP000654913">
    <property type="component" value="Chromosome 6"/>
</dbReference>
<gene>
    <name evidence="2" type="ORF">APUU_61415A</name>
</gene>
<keyword evidence="1" id="KW-0732">Signal</keyword>
<reference evidence="2" key="1">
    <citation type="submission" date="2021-01" db="EMBL/GenBank/DDBJ databases">
        <authorList>
            <consortium name="Aspergillus puulaauensis MK2 genome sequencing consortium"/>
            <person name="Kazuki M."/>
            <person name="Futagami T."/>
        </authorList>
    </citation>
    <scope>NUCLEOTIDE SEQUENCE</scope>
    <source>
        <strain evidence="2">MK2</strain>
    </source>
</reference>
<dbReference type="OrthoDB" id="10311207at2759"/>
<feature type="chain" id="PRO_5031376648" evidence="1">
    <location>
        <begin position="22"/>
        <end position="138"/>
    </location>
</feature>
<proteinExistence type="predicted"/>